<accession>A0ABT6I465</accession>
<sequence>MAMITEPRWTGEHVVSEANGQRSREQGILAAGKHAAGTVLAKNADGDFVALAPGANDATKTAAAILYAPTDASEGPVPCVVHARDCEVHDECLAWPDGITDAQKTTALKALDGAGIVVR</sequence>
<keyword evidence="3" id="KW-1185">Reference proteome</keyword>
<dbReference type="RefSeq" id="WP_110716724.1">
    <property type="nucleotide sequence ID" value="NZ_PGFS01000001.1"/>
</dbReference>
<name>A0ABT6I465_9GAMM</name>
<proteinExistence type="predicted"/>
<organism evidence="2 3">
    <name type="scientific">Salinicola acroporae</name>
    <dbReference type="NCBI Taxonomy" id="1541440"/>
    <lineage>
        <taxon>Bacteria</taxon>
        <taxon>Pseudomonadati</taxon>
        <taxon>Pseudomonadota</taxon>
        <taxon>Gammaproteobacteria</taxon>
        <taxon>Oceanospirillales</taxon>
        <taxon>Halomonadaceae</taxon>
        <taxon>Salinicola</taxon>
    </lineage>
</organism>
<dbReference type="InterPro" id="IPR004195">
    <property type="entry name" value="Head_decoration_D"/>
</dbReference>
<protein>
    <submittedName>
        <fullName evidence="2">Head decoration protein</fullName>
    </submittedName>
</protein>
<comment type="caution">
    <text evidence="2">The sequence shown here is derived from an EMBL/GenBank/DDBJ whole genome shotgun (WGS) entry which is preliminary data.</text>
</comment>
<gene>
    <name evidence="2" type="ORF">CUR86_08340</name>
</gene>
<reference evidence="2" key="2">
    <citation type="submission" date="2017-11" db="EMBL/GenBank/DDBJ databases">
        <authorList>
            <person name="Das S.K."/>
        </authorList>
    </citation>
    <scope>NUCLEOTIDE SEQUENCE</scope>
    <source>
        <strain evidence="2">S4-41</strain>
    </source>
</reference>
<dbReference type="Gene3D" id="2.40.300.10">
    <property type="entry name" value="Head decoration protein D"/>
    <property type="match status" value="1"/>
</dbReference>
<evidence type="ECO:0000256" key="1">
    <source>
        <dbReference type="SAM" id="MobiDB-lite"/>
    </source>
</evidence>
<dbReference type="EMBL" id="PGFS01000001">
    <property type="protein sequence ID" value="MDH4572464.1"/>
    <property type="molecule type" value="Genomic_DNA"/>
</dbReference>
<dbReference type="Pfam" id="PF02924">
    <property type="entry name" value="HDPD"/>
    <property type="match status" value="1"/>
</dbReference>
<feature type="region of interest" description="Disordered" evidence="1">
    <location>
        <begin position="1"/>
        <end position="23"/>
    </location>
</feature>
<evidence type="ECO:0000313" key="3">
    <source>
        <dbReference type="Proteomes" id="UP001162135"/>
    </source>
</evidence>
<reference evidence="2" key="1">
    <citation type="journal article" date="2015" name="Antonie Van Leeuwenhoek">
        <title>Comparative 16S rRNA signatures and multilocus sequence analysis for the genus Salinicola and description of Salinicola acroporae sp. nov., isolated from coral Acropora digitifera.</title>
        <authorList>
            <person name="Lepcha R.T."/>
            <person name="Poddar A."/>
            <person name="Schumann P."/>
            <person name="Das S.K."/>
        </authorList>
    </citation>
    <scope>NUCLEOTIDE SEQUENCE</scope>
    <source>
        <strain evidence="2">S4-41</strain>
    </source>
</reference>
<dbReference type="Proteomes" id="UP001162135">
    <property type="component" value="Unassembled WGS sequence"/>
</dbReference>
<evidence type="ECO:0000313" key="2">
    <source>
        <dbReference type="EMBL" id="MDH4572464.1"/>
    </source>
</evidence>